<evidence type="ECO:0000256" key="1">
    <source>
        <dbReference type="SAM" id="Coils"/>
    </source>
</evidence>
<dbReference type="InterPro" id="IPR039986">
    <property type="entry name" value="CFAP210"/>
</dbReference>
<sequence length="589" mass="70651">MPIALSKAEWGRIVRWTEQDKEDPENVHRRKYVQYLDATSREMTKSWPNSVENVNKRNEELRRARIEAAEQANTMFYKRYVRRKREEQQRLMHNARDTVFKNKDAPKLLLSAVIETVIQKERQEQLKFLAEQRQREAEHKKKDDDDLIRKAKEWHELMELKRKRRFEANKQHQKDILDQAREVAERNRIEYEAELNLQKIDNIRANQEMADLKDFKEKFCAEEKARIWADMERSRHEAERRSREQAARGRRDERLLLVLQDASTRVHALRTRAENELKEEKLRVLEKISQKLESGDAAREAKEQAILEKAIKEKEAAAEARREAHERKKAQFKQDRIDTRNKFLRDEEQRLHEFNTMRQWEIMNRFKNAELYEDFKDKSRLERERKIKEYRDDILKQWREREECEARWREETRQLHGPRAELERRRADRAVLARGAALLRDARRRRRPERPLRRALHRYCKLHRLYPMPELAASMQEHFESYAPRDDSQLDPNYTEPAPPPTDLDPDASDPEDQQQPDTVPQGKKNGLQEIGKAGLPKLSEEKEEKSDDYKRKGRANGLQRKNSQKDLTLPRIKAPPCPAESCRCETKK</sequence>
<protein>
    <submittedName>
        <fullName evidence="4">Trichohyalin-like</fullName>
    </submittedName>
</protein>
<accession>A0A6J3BWP9</accession>
<reference evidence="4" key="1">
    <citation type="submission" date="2025-08" db="UniProtKB">
        <authorList>
            <consortium name="RefSeq"/>
        </authorList>
    </citation>
    <scope>IDENTIFICATION</scope>
    <source>
        <tissue evidence="4">Whole larvae</tissue>
    </source>
</reference>
<dbReference type="PANTHER" id="PTHR28663:SF1">
    <property type="entry name" value="CILIA- AND FLAGELLA- ASSOCIATED PROTEIN 210"/>
    <property type="match status" value="1"/>
</dbReference>
<dbReference type="GO" id="GO:0005879">
    <property type="term" value="C:axonemal microtubule"/>
    <property type="evidence" value="ECO:0007669"/>
    <property type="project" value="TreeGrafter"/>
</dbReference>
<dbReference type="GeneID" id="113516155"/>
<evidence type="ECO:0000256" key="2">
    <source>
        <dbReference type="SAM" id="MobiDB-lite"/>
    </source>
</evidence>
<keyword evidence="1" id="KW-0175">Coiled coil</keyword>
<dbReference type="RefSeq" id="XP_031764837.2">
    <property type="nucleotide sequence ID" value="XM_031908977.2"/>
</dbReference>
<keyword evidence="3" id="KW-1185">Reference proteome</keyword>
<evidence type="ECO:0000313" key="4">
    <source>
        <dbReference type="RefSeq" id="XP_031764837.2"/>
    </source>
</evidence>
<dbReference type="FunCoup" id="A0A6J3BWP9">
    <property type="interactions" value="14"/>
</dbReference>
<gene>
    <name evidence="4" type="primary">LOC113516155</name>
</gene>
<dbReference type="KEGG" id="gmw:113516155"/>
<organism evidence="3 4">
    <name type="scientific">Galleria mellonella</name>
    <name type="common">Greater wax moth</name>
    <dbReference type="NCBI Taxonomy" id="7137"/>
    <lineage>
        <taxon>Eukaryota</taxon>
        <taxon>Metazoa</taxon>
        <taxon>Ecdysozoa</taxon>
        <taxon>Arthropoda</taxon>
        <taxon>Hexapoda</taxon>
        <taxon>Insecta</taxon>
        <taxon>Pterygota</taxon>
        <taxon>Neoptera</taxon>
        <taxon>Endopterygota</taxon>
        <taxon>Lepidoptera</taxon>
        <taxon>Glossata</taxon>
        <taxon>Ditrysia</taxon>
        <taxon>Pyraloidea</taxon>
        <taxon>Pyralidae</taxon>
        <taxon>Galleriinae</taxon>
        <taxon>Galleria</taxon>
    </lineage>
</organism>
<name>A0A6J3BWP9_GALME</name>
<dbReference type="Proteomes" id="UP001652740">
    <property type="component" value="Unplaced"/>
</dbReference>
<dbReference type="InParanoid" id="A0A6J3BWP9"/>
<proteinExistence type="predicted"/>
<feature type="coiled-coil region" evidence="1">
    <location>
        <begin position="307"/>
        <end position="335"/>
    </location>
</feature>
<evidence type="ECO:0000313" key="3">
    <source>
        <dbReference type="Proteomes" id="UP001652740"/>
    </source>
</evidence>
<feature type="region of interest" description="Disordered" evidence="2">
    <location>
        <begin position="483"/>
        <end position="589"/>
    </location>
</feature>
<feature type="coiled-coil region" evidence="1">
    <location>
        <begin position="174"/>
        <end position="201"/>
    </location>
</feature>
<dbReference type="PANTHER" id="PTHR28663">
    <property type="entry name" value="COILED-COIL DOMAIN-CONTAINING PROTEIN 173"/>
    <property type="match status" value="1"/>
</dbReference>
<feature type="compositionally biased region" description="Basic and acidic residues" evidence="2">
    <location>
        <begin position="539"/>
        <end position="551"/>
    </location>
</feature>
<dbReference type="AlphaFoldDB" id="A0A6J3BWP9"/>
<feature type="compositionally biased region" description="Acidic residues" evidence="2">
    <location>
        <begin position="504"/>
        <end position="515"/>
    </location>
</feature>